<evidence type="ECO:0000256" key="5">
    <source>
        <dbReference type="ARBA" id="ARBA00023186"/>
    </source>
</evidence>
<keyword evidence="1 7" id="KW-0732">Signal</keyword>
<reference evidence="9 10" key="1">
    <citation type="journal article" date="2022" name="IScience">
        <title>An ultrasensitive nanofiber-based assay for enzymatic hydrolysis and deep-sea microbial degradation of cellulose.</title>
        <authorList>
            <person name="Tsudome M."/>
            <person name="Tachioka M."/>
            <person name="Miyazaki M."/>
            <person name="Uchimura K."/>
            <person name="Tsuda M."/>
            <person name="Takaki Y."/>
            <person name="Deguchi S."/>
        </authorList>
    </citation>
    <scope>NUCLEOTIDE SEQUENCE [LARGE SCALE GENOMIC DNA]</scope>
    <source>
        <strain evidence="9 10">GE09</strain>
    </source>
</reference>
<keyword evidence="5 7" id="KW-0143">Chaperone</keyword>
<dbReference type="Proteomes" id="UP001320119">
    <property type="component" value="Chromosome"/>
</dbReference>
<gene>
    <name evidence="7" type="primary">surA</name>
    <name evidence="9" type="ORF">MARGE09_P3469</name>
</gene>
<dbReference type="KEGG" id="marq:MARGE09_P3469"/>
<keyword evidence="4 7" id="KW-0697">Rotamase</keyword>
<dbReference type="InterPro" id="IPR015391">
    <property type="entry name" value="SurA_N"/>
</dbReference>
<sequence length="430" mass="47616" precursor="true">MKNRIKTLLCALVLCATSTQAEPKLIDSIAAIVDNQIILESSLNERLAIITARARGSQMGLPDIATLKEQVLEHLIVEQLQVQMAYRYGVTIDDAETNNVINNMMSENGLSEAQFSAQLAMEGLTLATLRERIERDMMIQNIQRGLVSQRITVSDLEIDNFLKSAEAQFWLSPEYHLGHILIALPQSANDADILAAKEKAESIYEQASKGAVFAELAIANSKGPNALKGGDLGFRKTSDLPSLFAQIAPELKIGGVSKPARSAAGFHIIKLYEKRGEESQVIKQSLARHILIKPSAILTDEQAQAKLSKIRQQIVDGADFAKLAKEHSEDIGSMLAGGDLGWSSPGQFVPAFEKAMAETPLGEISEPFRSRFGWHILQVQEQRDEDMTDAVIRNKARNILTNRRFEDELQVWLRELRDEAFVEIKTEAQG</sequence>
<dbReference type="Pfam" id="PF09312">
    <property type="entry name" value="SurA_N"/>
    <property type="match status" value="1"/>
</dbReference>
<dbReference type="PANTHER" id="PTHR47637:SF1">
    <property type="entry name" value="CHAPERONE SURA"/>
    <property type="match status" value="1"/>
</dbReference>
<evidence type="ECO:0000313" key="10">
    <source>
        <dbReference type="Proteomes" id="UP001320119"/>
    </source>
</evidence>
<dbReference type="Gene3D" id="1.10.4030.10">
    <property type="entry name" value="Porin chaperone SurA, peptide-binding domain"/>
    <property type="match status" value="1"/>
</dbReference>
<protein>
    <recommendedName>
        <fullName evidence="7">Chaperone SurA</fullName>
    </recommendedName>
    <alternativeName>
        <fullName evidence="7">Peptidyl-prolyl cis-trans isomerase SurA</fullName>
        <shortName evidence="7">PPIase SurA</shortName>
        <ecNumber evidence="7">5.2.1.8</ecNumber>
    </alternativeName>
    <alternativeName>
        <fullName evidence="7">Rotamase SurA</fullName>
    </alternativeName>
</protein>
<dbReference type="InterPro" id="IPR023058">
    <property type="entry name" value="PPIase_PpiC_CS"/>
</dbReference>
<keyword evidence="6 7" id="KW-0413">Isomerase</keyword>
<dbReference type="HAMAP" id="MF_01183">
    <property type="entry name" value="Chaperone_SurA"/>
    <property type="match status" value="1"/>
</dbReference>
<feature type="domain" description="PpiC" evidence="8">
    <location>
        <begin position="172"/>
        <end position="273"/>
    </location>
</feature>
<dbReference type="Pfam" id="PF00639">
    <property type="entry name" value="Rotamase"/>
    <property type="match status" value="2"/>
</dbReference>
<dbReference type="InterPro" id="IPR000297">
    <property type="entry name" value="PPIase_PpiC"/>
</dbReference>
<organism evidence="9 10">
    <name type="scientific">Marinagarivorans cellulosilyticus</name>
    <dbReference type="NCBI Taxonomy" id="2721545"/>
    <lineage>
        <taxon>Bacteria</taxon>
        <taxon>Pseudomonadati</taxon>
        <taxon>Pseudomonadota</taxon>
        <taxon>Gammaproteobacteria</taxon>
        <taxon>Cellvibrionales</taxon>
        <taxon>Cellvibrionaceae</taxon>
        <taxon>Marinagarivorans</taxon>
    </lineage>
</organism>
<dbReference type="PROSITE" id="PS01096">
    <property type="entry name" value="PPIC_PPIASE_1"/>
    <property type="match status" value="1"/>
</dbReference>
<dbReference type="SUPFAM" id="SSF109998">
    <property type="entry name" value="Triger factor/SurA peptide-binding domain-like"/>
    <property type="match status" value="1"/>
</dbReference>
<dbReference type="InterPro" id="IPR050280">
    <property type="entry name" value="OMP_Chaperone_SurA"/>
</dbReference>
<dbReference type="GO" id="GO:0003755">
    <property type="term" value="F:peptidyl-prolyl cis-trans isomerase activity"/>
    <property type="evidence" value="ECO:0007669"/>
    <property type="project" value="UniProtKB-UniRule"/>
</dbReference>
<dbReference type="GO" id="GO:0030288">
    <property type="term" value="C:outer membrane-bounded periplasmic space"/>
    <property type="evidence" value="ECO:0007669"/>
    <property type="project" value="InterPro"/>
</dbReference>
<name>A0AAN1WKG7_9GAMM</name>
<proteinExistence type="inferred from homology"/>
<evidence type="ECO:0000313" key="9">
    <source>
        <dbReference type="EMBL" id="BCD99268.1"/>
    </source>
</evidence>
<dbReference type="InterPro" id="IPR027304">
    <property type="entry name" value="Trigger_fact/SurA_dom_sf"/>
</dbReference>
<keyword evidence="2 7" id="KW-0677">Repeat</keyword>
<dbReference type="InterPro" id="IPR023034">
    <property type="entry name" value="PPIase_SurA"/>
</dbReference>
<dbReference type="Gene3D" id="3.10.50.40">
    <property type="match status" value="2"/>
</dbReference>
<dbReference type="SUPFAM" id="SSF54534">
    <property type="entry name" value="FKBP-like"/>
    <property type="match status" value="2"/>
</dbReference>
<evidence type="ECO:0000256" key="3">
    <source>
        <dbReference type="ARBA" id="ARBA00022764"/>
    </source>
</evidence>
<evidence type="ECO:0000256" key="4">
    <source>
        <dbReference type="ARBA" id="ARBA00023110"/>
    </source>
</evidence>
<dbReference type="GO" id="GO:0050821">
    <property type="term" value="P:protein stabilization"/>
    <property type="evidence" value="ECO:0007669"/>
    <property type="project" value="InterPro"/>
</dbReference>
<dbReference type="PROSITE" id="PS50198">
    <property type="entry name" value="PPIC_PPIASE_2"/>
    <property type="match status" value="2"/>
</dbReference>
<feature type="domain" description="PpiC" evidence="8">
    <location>
        <begin position="282"/>
        <end position="381"/>
    </location>
</feature>
<dbReference type="GO" id="GO:0051082">
    <property type="term" value="F:unfolded protein binding"/>
    <property type="evidence" value="ECO:0007669"/>
    <property type="project" value="UniProtKB-UniRule"/>
</dbReference>
<comment type="subcellular location">
    <subcellularLocation>
        <location evidence="7">Periplasm</location>
    </subcellularLocation>
    <text evidence="7">Is capable of associating with the outer membrane.</text>
</comment>
<accession>A0AAN1WKG7</accession>
<keyword evidence="3 7" id="KW-0574">Periplasm</keyword>
<evidence type="ECO:0000259" key="8">
    <source>
        <dbReference type="PROSITE" id="PS50198"/>
    </source>
</evidence>
<dbReference type="GO" id="GO:0006457">
    <property type="term" value="P:protein folding"/>
    <property type="evidence" value="ECO:0007669"/>
    <property type="project" value="UniProtKB-UniRule"/>
</dbReference>
<dbReference type="InterPro" id="IPR046357">
    <property type="entry name" value="PPIase_dom_sf"/>
</dbReference>
<dbReference type="GO" id="GO:0042277">
    <property type="term" value="F:peptide binding"/>
    <property type="evidence" value="ECO:0007669"/>
    <property type="project" value="InterPro"/>
</dbReference>
<dbReference type="RefSeq" id="WP_236984367.1">
    <property type="nucleotide sequence ID" value="NZ_AP023086.1"/>
</dbReference>
<dbReference type="PANTHER" id="PTHR47637">
    <property type="entry name" value="CHAPERONE SURA"/>
    <property type="match status" value="1"/>
</dbReference>
<dbReference type="AlphaFoldDB" id="A0AAN1WKG7"/>
<comment type="function">
    <text evidence="7">Chaperone involved in the correct folding and assembly of outer membrane proteins. Recognizes specific patterns of aromatic residues and the orientation of their side chains, which are found more frequently in integral outer membrane proteins. May act in both early periplasmic and late outer membrane-associated steps of protein maturation.</text>
</comment>
<evidence type="ECO:0000256" key="2">
    <source>
        <dbReference type="ARBA" id="ARBA00022737"/>
    </source>
</evidence>
<dbReference type="GO" id="GO:0043165">
    <property type="term" value="P:Gram-negative-bacterium-type cell outer membrane assembly"/>
    <property type="evidence" value="ECO:0007669"/>
    <property type="project" value="InterPro"/>
</dbReference>
<dbReference type="EC" id="5.2.1.8" evidence="7"/>
<comment type="catalytic activity">
    <reaction evidence="7">
        <text>[protein]-peptidylproline (omega=180) = [protein]-peptidylproline (omega=0)</text>
        <dbReference type="Rhea" id="RHEA:16237"/>
        <dbReference type="Rhea" id="RHEA-COMP:10747"/>
        <dbReference type="Rhea" id="RHEA-COMP:10748"/>
        <dbReference type="ChEBI" id="CHEBI:83833"/>
        <dbReference type="ChEBI" id="CHEBI:83834"/>
        <dbReference type="EC" id="5.2.1.8"/>
    </reaction>
</comment>
<feature type="chain" id="PRO_5042650269" description="Chaperone SurA" evidence="7">
    <location>
        <begin position="22"/>
        <end position="430"/>
    </location>
</feature>
<evidence type="ECO:0000256" key="6">
    <source>
        <dbReference type="ARBA" id="ARBA00023235"/>
    </source>
</evidence>
<feature type="signal peptide" evidence="7">
    <location>
        <begin position="1"/>
        <end position="21"/>
    </location>
</feature>
<dbReference type="EMBL" id="AP023086">
    <property type="protein sequence ID" value="BCD99268.1"/>
    <property type="molecule type" value="Genomic_DNA"/>
</dbReference>
<comment type="domain">
    <text evidence="7">The PPIase activity resides only in the second parvulin domain. The N-terminal region and the C-terminal tail are necessary and sufficient for the chaperone activity of SurA. The PPIase activity is dispensable for SurA to function as a chaperone. The N-terminal region and the C-terminal tail are also required for porin recognition.</text>
</comment>
<keyword evidence="10" id="KW-1185">Reference proteome</keyword>
<evidence type="ECO:0000256" key="7">
    <source>
        <dbReference type="HAMAP-Rule" id="MF_01183"/>
    </source>
</evidence>
<evidence type="ECO:0000256" key="1">
    <source>
        <dbReference type="ARBA" id="ARBA00022729"/>
    </source>
</evidence>